<evidence type="ECO:0000313" key="1">
    <source>
        <dbReference type="EMBL" id="EYC30221.1"/>
    </source>
</evidence>
<dbReference type="EMBL" id="JARK01001341">
    <property type="protein sequence ID" value="EYC30221.1"/>
    <property type="molecule type" value="Genomic_DNA"/>
</dbReference>
<sequence>MSMNESHLKEKIVLCTVNLFVNHFTISQSDRLWNYVTVTKYATIGKNIEDVGDIVKPRNLFTFEKSRDNGSKSFPRQRYTVQIRKKPC</sequence>
<dbReference type="AlphaFoldDB" id="A0A016VSD2"/>
<name>A0A016VSD2_9BILA</name>
<proteinExistence type="predicted"/>
<reference evidence="2" key="1">
    <citation type="journal article" date="2015" name="Nat. Genet.">
        <title>The genome and transcriptome of the zoonotic hookworm Ancylostoma ceylanicum identify infection-specific gene families.</title>
        <authorList>
            <person name="Schwarz E.M."/>
            <person name="Hu Y."/>
            <person name="Antoshechkin I."/>
            <person name="Miller M.M."/>
            <person name="Sternberg P.W."/>
            <person name="Aroian R.V."/>
        </authorList>
    </citation>
    <scope>NUCLEOTIDE SEQUENCE</scope>
    <source>
        <strain evidence="2">HY135</strain>
    </source>
</reference>
<protein>
    <submittedName>
        <fullName evidence="1">Uncharacterized protein</fullName>
    </submittedName>
</protein>
<keyword evidence="2" id="KW-1185">Reference proteome</keyword>
<accession>A0A016VSD2</accession>
<dbReference type="Proteomes" id="UP000024635">
    <property type="component" value="Unassembled WGS sequence"/>
</dbReference>
<evidence type="ECO:0000313" key="2">
    <source>
        <dbReference type="Proteomes" id="UP000024635"/>
    </source>
</evidence>
<organism evidence="1 2">
    <name type="scientific">Ancylostoma ceylanicum</name>
    <dbReference type="NCBI Taxonomy" id="53326"/>
    <lineage>
        <taxon>Eukaryota</taxon>
        <taxon>Metazoa</taxon>
        <taxon>Ecdysozoa</taxon>
        <taxon>Nematoda</taxon>
        <taxon>Chromadorea</taxon>
        <taxon>Rhabditida</taxon>
        <taxon>Rhabditina</taxon>
        <taxon>Rhabditomorpha</taxon>
        <taxon>Strongyloidea</taxon>
        <taxon>Ancylostomatidae</taxon>
        <taxon>Ancylostomatinae</taxon>
        <taxon>Ancylostoma</taxon>
    </lineage>
</organism>
<comment type="caution">
    <text evidence="1">The sequence shown here is derived from an EMBL/GenBank/DDBJ whole genome shotgun (WGS) entry which is preliminary data.</text>
</comment>
<gene>
    <name evidence="1" type="primary">Acey_s0005.g2519</name>
    <name evidence="1" type="ORF">Y032_0005g2519</name>
</gene>